<dbReference type="Proteomes" id="UP000032566">
    <property type="component" value="Unassembled WGS sequence"/>
</dbReference>
<feature type="transmembrane region" description="Helical" evidence="1">
    <location>
        <begin position="40"/>
        <end position="61"/>
    </location>
</feature>
<accession>A0A0D7K5S9</accession>
<evidence type="ECO:0000256" key="1">
    <source>
        <dbReference type="SAM" id="Phobius"/>
    </source>
</evidence>
<dbReference type="Pfam" id="PF10993">
    <property type="entry name" value="DUF2818"/>
    <property type="match status" value="1"/>
</dbReference>
<dbReference type="RefSeq" id="WP_044401380.1">
    <property type="nucleotide sequence ID" value="NZ_CP117193.1"/>
</dbReference>
<protein>
    <submittedName>
        <fullName evidence="2">Membrane protein</fullName>
    </submittedName>
</protein>
<reference evidence="2 3" key="1">
    <citation type="submission" date="2014-12" db="EMBL/GenBank/DDBJ databases">
        <title>Isolation of bacteria from lake water.</title>
        <authorList>
            <person name="Sheng K.-Y."/>
            <person name="Chin P.-S."/>
            <person name="Chan K.-G."/>
            <person name="Tan G.S."/>
        </authorList>
    </citation>
    <scope>NUCLEOTIDE SEQUENCE [LARGE SCALE GENOMIC DNA]</scope>
    <source>
        <strain evidence="2 3">KY4</strain>
    </source>
</reference>
<sequence>MSQTGAIWLVILAALVAANLPFLNHRVALVGPVASPRKGLLIRLVELVVLYFLVGGFAMLLERRAGQNAPQGWEFYAITGTLFLTLAFPGFVYRYLLRRHS</sequence>
<proteinExistence type="predicted"/>
<keyword evidence="1" id="KW-0472">Membrane</keyword>
<dbReference type="EMBL" id="JXYQ01000066">
    <property type="protein sequence ID" value="KJA09312.1"/>
    <property type="molecule type" value="Genomic_DNA"/>
</dbReference>
<evidence type="ECO:0000313" key="3">
    <source>
        <dbReference type="Proteomes" id="UP000032566"/>
    </source>
</evidence>
<name>A0A0D7K5S9_9BURK</name>
<comment type="caution">
    <text evidence="2">The sequence shown here is derived from an EMBL/GenBank/DDBJ whole genome shotgun (WGS) entry which is preliminary data.</text>
</comment>
<dbReference type="InterPro" id="IPR016768">
    <property type="entry name" value="UCP019883"/>
</dbReference>
<gene>
    <name evidence="2" type="ORF">RP29_17015</name>
</gene>
<keyword evidence="3" id="KW-1185">Reference proteome</keyword>
<keyword evidence="1" id="KW-0812">Transmembrane</keyword>
<evidence type="ECO:0000313" key="2">
    <source>
        <dbReference type="EMBL" id="KJA09312.1"/>
    </source>
</evidence>
<dbReference type="PATRIC" id="fig|80878.5.peg.3332"/>
<feature type="transmembrane region" description="Helical" evidence="1">
    <location>
        <begin position="6"/>
        <end position="28"/>
    </location>
</feature>
<dbReference type="STRING" id="80878.RP29_17015"/>
<keyword evidence="1" id="KW-1133">Transmembrane helix</keyword>
<organism evidence="2 3">
    <name type="scientific">Acidovorax temperans</name>
    <dbReference type="NCBI Taxonomy" id="80878"/>
    <lineage>
        <taxon>Bacteria</taxon>
        <taxon>Pseudomonadati</taxon>
        <taxon>Pseudomonadota</taxon>
        <taxon>Betaproteobacteria</taxon>
        <taxon>Burkholderiales</taxon>
        <taxon>Comamonadaceae</taxon>
        <taxon>Acidovorax</taxon>
    </lineage>
</organism>
<dbReference type="OrthoDB" id="5785537at2"/>
<feature type="transmembrane region" description="Helical" evidence="1">
    <location>
        <begin position="73"/>
        <end position="96"/>
    </location>
</feature>
<dbReference type="AlphaFoldDB" id="A0A0D7K5S9"/>
<dbReference type="PIRSF" id="PIRSF019883">
    <property type="entry name" value="UCP019883"/>
    <property type="match status" value="1"/>
</dbReference>